<organism evidence="1 2">
    <name type="scientific">Streptomyces caatingaensis</name>
    <dbReference type="NCBI Taxonomy" id="1678637"/>
    <lineage>
        <taxon>Bacteria</taxon>
        <taxon>Bacillati</taxon>
        <taxon>Actinomycetota</taxon>
        <taxon>Actinomycetes</taxon>
        <taxon>Kitasatosporales</taxon>
        <taxon>Streptomycetaceae</taxon>
        <taxon>Streptomyces</taxon>
    </lineage>
</organism>
<dbReference type="OrthoDB" id="4327368at2"/>
<protein>
    <submittedName>
        <fullName evidence="1">Uncharacterized protein</fullName>
    </submittedName>
</protein>
<accession>A0A0K9XKF2</accession>
<reference evidence="2" key="1">
    <citation type="submission" date="2015-07" db="EMBL/GenBank/DDBJ databases">
        <title>Draft genome sequence of Streptomyces sp. CMAA 1322, a bacterium isolated from Caatinga biome, from dry forest semiarid of Brazil.</title>
        <authorList>
            <person name="Santos S.N."/>
            <person name="Gacesa R."/>
            <person name="Taketani R.G."/>
            <person name="Long P.F."/>
            <person name="Melo I.S."/>
        </authorList>
    </citation>
    <scope>NUCLEOTIDE SEQUENCE [LARGE SCALE GENOMIC DNA]</scope>
    <source>
        <strain evidence="2">CMAA 1322</strain>
    </source>
</reference>
<sequence>MLPEITEHECTNCGKTVKGIFGRWACTACNTSSPYTEPPAPYAAQLVNGTAPRRDPLRHHLCGEVACICPRLSDRRP</sequence>
<comment type="caution">
    <text evidence="1">The sequence shown here is derived from an EMBL/GenBank/DDBJ whole genome shotgun (WGS) entry which is preliminary data.</text>
</comment>
<dbReference type="RefSeq" id="WP_049715108.1">
    <property type="nucleotide sequence ID" value="NZ_LFXA01000003.1"/>
</dbReference>
<proteinExistence type="predicted"/>
<keyword evidence="2" id="KW-1185">Reference proteome</keyword>
<evidence type="ECO:0000313" key="2">
    <source>
        <dbReference type="Proteomes" id="UP000037288"/>
    </source>
</evidence>
<dbReference type="PATRIC" id="fig|1678637.3.peg.1440"/>
<dbReference type="AlphaFoldDB" id="A0A0K9XKF2"/>
<dbReference type="Proteomes" id="UP000037288">
    <property type="component" value="Unassembled WGS sequence"/>
</dbReference>
<dbReference type="EMBL" id="LFXA01000003">
    <property type="protein sequence ID" value="KNB53137.1"/>
    <property type="molecule type" value="Genomic_DNA"/>
</dbReference>
<name>A0A0K9XKF2_9ACTN</name>
<gene>
    <name evidence="1" type="ORF">AC230_06615</name>
</gene>
<evidence type="ECO:0000313" key="1">
    <source>
        <dbReference type="EMBL" id="KNB53137.1"/>
    </source>
</evidence>
<dbReference type="STRING" id="1678637.AC230_06615"/>